<sequence length="446" mass="51156">MKDSLHLKAPGGWINDPNGFIYYQGEYHLFYQYFPYGTRWGTMHWGHAVSQDLVHWEHLGVALFPTKGYDRNGIFSGSALEVDGKLYLYYTGVKYLETNEEDIHCSIHDSFESSQAMLISEDGRHFDNWGQKRLLIPVIRDKEKGDPKDTRDPKVWREDGTCYMILGSTYRKKVGRALFFKSPDGLNWEFAGECRDEAFGETLECPDIFRIGEQYVILGSPMNVTEAGIEHRHHAKCGLADFKLPQCEMKLRGDFRFVDYGLDFYAPQTALDEAGRRVIIGWIRMPEPVKDDPDGRGPWIGMMSMPRVVEVENGHISFRVHPNVDALYSKRCLSPDDVPEGHPFRIRTSMKEGEALNVCGYRISVEDGRVTTDRSEVFPDLKNYRTRAETPETGRAENTLDIFVSPHLVEVFVNNGQYVITHVVYGLKKKLAGKVEELLVEKEYTE</sequence>
<protein>
    <recommendedName>
        <fullName evidence="2">beta-fructofuranosidase</fullName>
        <ecNumber evidence="2">3.2.1.26</ecNumber>
    </recommendedName>
</protein>
<dbReference type="SUPFAM" id="SSF49899">
    <property type="entry name" value="Concanavalin A-like lectins/glucanases"/>
    <property type="match status" value="1"/>
</dbReference>
<keyword evidence="9" id="KW-1185">Reference proteome</keyword>
<dbReference type="InterPro" id="IPR001362">
    <property type="entry name" value="Glyco_hydro_32"/>
</dbReference>
<dbReference type="RefSeq" id="WP_204908973.1">
    <property type="nucleotide sequence ID" value="NZ_JACJLV010000020.1"/>
</dbReference>
<dbReference type="PANTHER" id="PTHR43101">
    <property type="entry name" value="BETA-FRUCTOSIDASE"/>
    <property type="match status" value="1"/>
</dbReference>
<keyword evidence="4 5" id="KW-0326">Glycosidase</keyword>
<evidence type="ECO:0000259" key="7">
    <source>
        <dbReference type="Pfam" id="PF08244"/>
    </source>
</evidence>
<evidence type="ECO:0000256" key="1">
    <source>
        <dbReference type="ARBA" id="ARBA00009902"/>
    </source>
</evidence>
<keyword evidence="3 5" id="KW-0378">Hydrolase</keyword>
<evidence type="ECO:0000256" key="4">
    <source>
        <dbReference type="ARBA" id="ARBA00023295"/>
    </source>
</evidence>
<dbReference type="Pfam" id="PF08244">
    <property type="entry name" value="Glyco_hydro_32C"/>
    <property type="match status" value="1"/>
</dbReference>
<dbReference type="GO" id="GO:0005975">
    <property type="term" value="P:carbohydrate metabolic process"/>
    <property type="evidence" value="ECO:0007669"/>
    <property type="project" value="InterPro"/>
</dbReference>
<evidence type="ECO:0000256" key="2">
    <source>
        <dbReference type="ARBA" id="ARBA00012758"/>
    </source>
</evidence>
<accession>A0A938X1Z7</accession>
<dbReference type="Pfam" id="PF00251">
    <property type="entry name" value="Glyco_hydro_32N"/>
    <property type="match status" value="1"/>
</dbReference>
<dbReference type="InterPro" id="IPR023296">
    <property type="entry name" value="Glyco_hydro_beta-prop_sf"/>
</dbReference>
<dbReference type="InterPro" id="IPR051214">
    <property type="entry name" value="GH32_Enzymes"/>
</dbReference>
<dbReference type="PANTHER" id="PTHR43101:SF1">
    <property type="entry name" value="BETA-FRUCTOSIDASE"/>
    <property type="match status" value="1"/>
</dbReference>
<dbReference type="Proteomes" id="UP000713880">
    <property type="component" value="Unassembled WGS sequence"/>
</dbReference>
<evidence type="ECO:0000259" key="6">
    <source>
        <dbReference type="Pfam" id="PF00251"/>
    </source>
</evidence>
<reference evidence="8" key="2">
    <citation type="journal article" date="2021" name="Sci. Rep.">
        <title>The distribution of antibiotic resistance genes in chicken gut microbiota commensals.</title>
        <authorList>
            <person name="Juricova H."/>
            <person name="Matiasovicova J."/>
            <person name="Kubasova T."/>
            <person name="Cejkova D."/>
            <person name="Rychlik I."/>
        </authorList>
    </citation>
    <scope>NUCLEOTIDE SEQUENCE</scope>
    <source>
        <strain evidence="8">An420c</strain>
    </source>
</reference>
<feature type="domain" description="Glycosyl hydrolase family 32 C-terminal" evidence="7">
    <location>
        <begin position="344"/>
        <end position="425"/>
    </location>
</feature>
<dbReference type="InterPro" id="IPR013320">
    <property type="entry name" value="ConA-like_dom_sf"/>
</dbReference>
<evidence type="ECO:0000256" key="3">
    <source>
        <dbReference type="ARBA" id="ARBA00022801"/>
    </source>
</evidence>
<dbReference type="EMBL" id="JACJLV010000020">
    <property type="protein sequence ID" value="MBM6826927.1"/>
    <property type="molecule type" value="Genomic_DNA"/>
</dbReference>
<dbReference type="Gene3D" id="2.60.120.560">
    <property type="entry name" value="Exo-inulinase, domain 1"/>
    <property type="match status" value="1"/>
</dbReference>
<gene>
    <name evidence="8" type="ORF">H6A13_07405</name>
</gene>
<evidence type="ECO:0000256" key="5">
    <source>
        <dbReference type="RuleBase" id="RU362110"/>
    </source>
</evidence>
<dbReference type="Gene3D" id="2.115.10.20">
    <property type="entry name" value="Glycosyl hydrolase domain, family 43"/>
    <property type="match status" value="1"/>
</dbReference>
<dbReference type="AlphaFoldDB" id="A0A938X1Z7"/>
<organism evidence="8 9">
    <name type="scientific">Mordavella massiliensis</name>
    <dbReference type="NCBI Taxonomy" id="1871024"/>
    <lineage>
        <taxon>Bacteria</taxon>
        <taxon>Bacillati</taxon>
        <taxon>Bacillota</taxon>
        <taxon>Clostridia</taxon>
        <taxon>Eubacteriales</taxon>
        <taxon>Clostridiaceae</taxon>
        <taxon>Mordavella</taxon>
    </lineage>
</organism>
<proteinExistence type="inferred from homology"/>
<dbReference type="EC" id="3.2.1.26" evidence="2"/>
<dbReference type="InterPro" id="IPR013148">
    <property type="entry name" value="Glyco_hydro_32_N"/>
</dbReference>
<comment type="caution">
    <text evidence="8">The sequence shown here is derived from an EMBL/GenBank/DDBJ whole genome shotgun (WGS) entry which is preliminary data.</text>
</comment>
<dbReference type="CDD" id="cd08996">
    <property type="entry name" value="GH32_FFase"/>
    <property type="match status" value="1"/>
</dbReference>
<dbReference type="GO" id="GO:0004564">
    <property type="term" value="F:beta-fructofuranosidase activity"/>
    <property type="evidence" value="ECO:0007669"/>
    <property type="project" value="UniProtKB-EC"/>
</dbReference>
<dbReference type="InterPro" id="IPR013189">
    <property type="entry name" value="Glyco_hydro_32_C"/>
</dbReference>
<evidence type="ECO:0000313" key="8">
    <source>
        <dbReference type="EMBL" id="MBM6826927.1"/>
    </source>
</evidence>
<name>A0A938X1Z7_9CLOT</name>
<evidence type="ECO:0000313" key="9">
    <source>
        <dbReference type="Proteomes" id="UP000713880"/>
    </source>
</evidence>
<feature type="domain" description="Glycosyl hydrolase family 32 N-terminal" evidence="6">
    <location>
        <begin position="6"/>
        <end position="316"/>
    </location>
</feature>
<comment type="similarity">
    <text evidence="1 5">Belongs to the glycosyl hydrolase 32 family.</text>
</comment>
<dbReference type="SUPFAM" id="SSF75005">
    <property type="entry name" value="Arabinanase/levansucrase/invertase"/>
    <property type="match status" value="1"/>
</dbReference>
<dbReference type="SMART" id="SM00640">
    <property type="entry name" value="Glyco_32"/>
    <property type="match status" value="1"/>
</dbReference>
<reference evidence="8" key="1">
    <citation type="submission" date="2020-08" db="EMBL/GenBank/DDBJ databases">
        <authorList>
            <person name="Cejkova D."/>
            <person name="Kubasova T."/>
            <person name="Jahodarova E."/>
            <person name="Rychlik I."/>
        </authorList>
    </citation>
    <scope>NUCLEOTIDE SEQUENCE</scope>
    <source>
        <strain evidence="8">An420c</strain>
    </source>
</reference>